<dbReference type="Gene3D" id="3.30.559.30">
    <property type="entry name" value="Nonribosomal peptide synthetase, condensation domain"/>
    <property type="match status" value="2"/>
</dbReference>
<keyword evidence="2" id="KW-0596">Phosphopantetheine</keyword>
<dbReference type="InterPro" id="IPR020845">
    <property type="entry name" value="AMP-binding_CS"/>
</dbReference>
<dbReference type="Gene3D" id="2.30.38.10">
    <property type="entry name" value="Luciferase, Domain 3"/>
    <property type="match status" value="1"/>
</dbReference>
<dbReference type="Pfam" id="PF18563">
    <property type="entry name" value="TubC_N"/>
    <property type="match status" value="1"/>
</dbReference>
<feature type="domain" description="Carrier" evidence="4">
    <location>
        <begin position="1018"/>
        <end position="1092"/>
    </location>
</feature>
<dbReference type="Pfam" id="PF00668">
    <property type="entry name" value="Condensation"/>
    <property type="match status" value="2"/>
</dbReference>
<dbReference type="GO" id="GO:0003824">
    <property type="term" value="F:catalytic activity"/>
    <property type="evidence" value="ECO:0007669"/>
    <property type="project" value="InterPro"/>
</dbReference>
<accession>A0A8J7IGV7</accession>
<dbReference type="InterPro" id="IPR000873">
    <property type="entry name" value="AMP-dep_synth/lig_dom"/>
</dbReference>
<dbReference type="PROSITE" id="PS00455">
    <property type="entry name" value="AMP_BINDING"/>
    <property type="match status" value="1"/>
</dbReference>
<dbReference type="PANTHER" id="PTHR45398:SF1">
    <property type="entry name" value="ENZYME, PUTATIVE (JCVI)-RELATED"/>
    <property type="match status" value="1"/>
</dbReference>
<dbReference type="Gene3D" id="1.10.10.1830">
    <property type="entry name" value="Non-ribosomal peptide synthase, adenylation domain"/>
    <property type="match status" value="1"/>
</dbReference>
<reference evidence="5" key="1">
    <citation type="submission" date="2020-12" db="EMBL/GenBank/DDBJ databases">
        <title>Snuella sp. nov., isolated from sediment in Incheon.</title>
        <authorList>
            <person name="Kim W."/>
        </authorList>
    </citation>
    <scope>NUCLEOTIDE SEQUENCE</scope>
    <source>
        <strain evidence="5">CAU 1569</strain>
    </source>
</reference>
<organism evidence="5 6">
    <name type="scientific">Snuella sedimenti</name>
    <dbReference type="NCBI Taxonomy" id="2798802"/>
    <lineage>
        <taxon>Bacteria</taxon>
        <taxon>Pseudomonadati</taxon>
        <taxon>Bacteroidota</taxon>
        <taxon>Flavobacteriia</taxon>
        <taxon>Flavobacteriales</taxon>
        <taxon>Flavobacteriaceae</taxon>
        <taxon>Snuella</taxon>
    </lineage>
</organism>
<keyword evidence="3" id="KW-0597">Phosphoprotein</keyword>
<sequence>MNKDIMHIIHILNSHKIKLYVDKGKLRLRKNKSVILTSEIIQILKKNKKELINFLEDWKTSSIFPVLAPISRPSNIPLSYSQERLWFIDKLQGSLAYHISGVLKVTGALDVSLLSESLQYIVERHESLRTVFKDHDGVGYQEIKEIDAFEVTYIEGATEEVLSSEIDKVTTAPFDLSQDYMLRASVVSKSDIDYVLILVIHHIASDGWSLPILVKELETIYTQKLSGQTIALPELTVQYADYSIWQRDYLSGKVLEEKLSFWKSKLKDAAILELPTDFTRPFIQSIEGTTYHYEISKELQKGVNEVAKEQGTTLFVTLLSIFKVLLSRYSGQFDISVGTSIANRTQLELEGLIGFFMNTIVLRDKFSSTDSFEALLQQVKTTCLSAYEHQDLPFEKIIDDLALERDQSRNPLFQILFVLQNNEELGELTFGNCSVEKIPLKQTTSQLDLIVNVKETLSGLFMNVEYSTVLFEESTIHRMLVHFEQLMTSVVADASQSIGSLQMLNATEKLDLIHAYNDTFTEFPPVTVLDLFKAQAKEKPEAIAVTFQERQLSYAELDTQSSQLANCLLLEYKVEKGEPIGIHLDRGDAYIITILGILKSGCIYVPIDTTYPDSRKAYILENAAIKLLISDTNYMFDLDYFTGTLLALDVEFEAAQFSSELTTSVKLDDTAYIIYTSGSTGNPKGTPITHDSLSNYTQWGKGFYLTENNTDFGLFTSPSFDLTITSIFLPLISGGSITVFKENEDILELLTNYIESEISCIKLTPSHVNVLKDAGIKSDDLQVAILGGEALKNNHVEILQSINPEIRIFNEYGPTEATVGCMVKEITSKEINIGLPIANTEIFILDEALNVLPIGGTGELCISGKGLSKGYLNQEVLTKEKFIDHPFRENLKLYRTGDLAKRLLDGSIKYLGRKDDQVKLKGYRIELGEIETALTNIKMITEAVVSINNEQLIAYVIATEEIEHKSIRKALEAKLPNYMVPKLYVQLESFPLTINGKLNKKALSVVNDSAYQQESYVAATNEVEAKLVTIWQDLLSVEQIGVYDNFFELGGDSIKAIQLVSRSKAVDIHYQVKDIFSYQTISEIALHLKEVGEVIQETGVLEGEVVLHPIQKQFFDFGYEAESHYNQSVLLTLSKEIKPEIIQKGIELLANYHDVLRLEFEKTETSYPRQTYGITLPVLITETVTETTEITGICNRYQADLDIYNNDIARFVLIETADAKNRLFIGIHHLAIDGVSWRIFLEDFTKTIENLQAGIPMSLPEKGTSYRQWTAALENYVNSPALEGERRYWKKVINNFKSLPVDIECSETISYKETANYSVNLDTVATESLLKDIHGAYGTEINDILLSALSLALEGWIDCEKVVIGLEGHGREELFDGVDINRTLGWFTTVYPVSLNIRSKEEVGTLIADTKDMLRAIPEKGIGYNVLRYFGDKETRKSLARDYQEIIFNYLGSFDKSVSKDTNKLIGFAGESAGEPIGQSNKNPHRIVINSMVINNILQLDWSYDSKRYHKETIQHIADEYIVALQYIISHCNEFFDYEEEDQDFEISLM</sequence>
<dbReference type="Gene3D" id="3.30.300.30">
    <property type="match status" value="1"/>
</dbReference>
<keyword evidence="6" id="KW-1185">Reference proteome</keyword>
<dbReference type="Gene3D" id="1.10.1200.10">
    <property type="entry name" value="ACP-like"/>
    <property type="match status" value="1"/>
</dbReference>
<evidence type="ECO:0000256" key="1">
    <source>
        <dbReference type="ARBA" id="ARBA00001957"/>
    </source>
</evidence>
<dbReference type="NCBIfam" id="TIGR01733">
    <property type="entry name" value="AA-adenyl-dom"/>
    <property type="match status" value="1"/>
</dbReference>
<dbReference type="InterPro" id="IPR009081">
    <property type="entry name" value="PP-bd_ACP"/>
</dbReference>
<evidence type="ECO:0000313" key="5">
    <source>
        <dbReference type="EMBL" id="MBJ6369617.1"/>
    </source>
</evidence>
<dbReference type="SUPFAM" id="SSF56801">
    <property type="entry name" value="Acetyl-CoA synthetase-like"/>
    <property type="match status" value="1"/>
</dbReference>
<dbReference type="SUPFAM" id="SSF52777">
    <property type="entry name" value="CoA-dependent acyltransferases"/>
    <property type="match status" value="4"/>
</dbReference>
<evidence type="ECO:0000313" key="6">
    <source>
        <dbReference type="Proteomes" id="UP000610931"/>
    </source>
</evidence>
<dbReference type="CDD" id="cd19531">
    <property type="entry name" value="LCL_NRPS-like"/>
    <property type="match status" value="1"/>
</dbReference>
<dbReference type="InterPro" id="IPR010071">
    <property type="entry name" value="AA_adenyl_dom"/>
</dbReference>
<dbReference type="RefSeq" id="WP_199116743.1">
    <property type="nucleotide sequence ID" value="NZ_JAELVQ010000032.1"/>
</dbReference>
<dbReference type="InterPro" id="IPR036736">
    <property type="entry name" value="ACP-like_sf"/>
</dbReference>
<dbReference type="CDD" id="cd05930">
    <property type="entry name" value="A_NRPS"/>
    <property type="match status" value="1"/>
</dbReference>
<dbReference type="Gene3D" id="3.40.50.980">
    <property type="match status" value="2"/>
</dbReference>
<evidence type="ECO:0000256" key="2">
    <source>
        <dbReference type="ARBA" id="ARBA00022450"/>
    </source>
</evidence>
<proteinExistence type="predicted"/>
<dbReference type="InterPro" id="IPR023213">
    <property type="entry name" value="CAT-like_dom_sf"/>
</dbReference>
<dbReference type="CDD" id="cd19534">
    <property type="entry name" value="E_NRPS"/>
    <property type="match status" value="1"/>
</dbReference>
<evidence type="ECO:0000259" key="4">
    <source>
        <dbReference type="PROSITE" id="PS50075"/>
    </source>
</evidence>
<name>A0A8J7IGV7_9FLAO</name>
<dbReference type="Gene3D" id="3.30.559.10">
    <property type="entry name" value="Chloramphenicol acetyltransferase-like domain"/>
    <property type="match status" value="2"/>
</dbReference>
<dbReference type="Proteomes" id="UP000610931">
    <property type="component" value="Unassembled WGS sequence"/>
</dbReference>
<dbReference type="FunFam" id="1.10.1200.10:FF:000005">
    <property type="entry name" value="Nonribosomal peptide synthetase 1"/>
    <property type="match status" value="1"/>
</dbReference>
<dbReference type="PROSITE" id="PS50075">
    <property type="entry name" value="CARRIER"/>
    <property type="match status" value="1"/>
</dbReference>
<comment type="cofactor">
    <cofactor evidence="1">
        <name>pantetheine 4'-phosphate</name>
        <dbReference type="ChEBI" id="CHEBI:47942"/>
    </cofactor>
</comment>
<dbReference type="NCBIfam" id="TIGR01720">
    <property type="entry name" value="NRPS-para261"/>
    <property type="match status" value="1"/>
</dbReference>
<dbReference type="Pfam" id="PF00550">
    <property type="entry name" value="PP-binding"/>
    <property type="match status" value="1"/>
</dbReference>
<dbReference type="SUPFAM" id="SSF47336">
    <property type="entry name" value="ACP-like"/>
    <property type="match status" value="1"/>
</dbReference>
<dbReference type="InterPro" id="IPR001242">
    <property type="entry name" value="Condensation_dom"/>
</dbReference>
<protein>
    <submittedName>
        <fullName evidence="5">Amino acid adenylation domain-containing protein</fullName>
    </submittedName>
</protein>
<dbReference type="EMBL" id="JAELVQ010000032">
    <property type="protein sequence ID" value="MBJ6369617.1"/>
    <property type="molecule type" value="Genomic_DNA"/>
</dbReference>
<evidence type="ECO:0000256" key="3">
    <source>
        <dbReference type="ARBA" id="ARBA00022553"/>
    </source>
</evidence>
<dbReference type="InterPro" id="IPR041464">
    <property type="entry name" value="TubC_N"/>
</dbReference>
<dbReference type="InterPro" id="IPR044894">
    <property type="entry name" value="TubC_N_sf"/>
</dbReference>
<dbReference type="InterPro" id="IPR010060">
    <property type="entry name" value="NRPS_synth"/>
</dbReference>
<dbReference type="InterPro" id="IPR025110">
    <property type="entry name" value="AMP-bd_C"/>
</dbReference>
<dbReference type="Pfam" id="PF00501">
    <property type="entry name" value="AMP-binding"/>
    <property type="match status" value="1"/>
</dbReference>
<gene>
    <name evidence="5" type="ORF">JF259_16140</name>
</gene>
<dbReference type="PANTHER" id="PTHR45398">
    <property type="match status" value="1"/>
</dbReference>
<comment type="caution">
    <text evidence="5">The sequence shown here is derived from an EMBL/GenBank/DDBJ whole genome shotgun (WGS) entry which is preliminary data.</text>
</comment>
<dbReference type="InterPro" id="IPR045851">
    <property type="entry name" value="AMP-bd_C_sf"/>
</dbReference>
<dbReference type="Pfam" id="PF13193">
    <property type="entry name" value="AMP-binding_C"/>
    <property type="match status" value="1"/>
</dbReference>